<keyword evidence="2" id="KW-1185">Reference proteome</keyword>
<proteinExistence type="predicted"/>
<gene>
    <name evidence="1" type="ORF">EJB05_31613</name>
</gene>
<dbReference type="Gramene" id="TVU21942">
    <property type="protein sequence ID" value="TVU21942"/>
    <property type="gene ID" value="EJB05_31613"/>
</dbReference>
<name>A0A5J9UE31_9POAL</name>
<comment type="caution">
    <text evidence="1">The sequence shown here is derived from an EMBL/GenBank/DDBJ whole genome shotgun (WGS) entry which is preliminary data.</text>
</comment>
<sequence>MKYECRIRSKLLLQSKASQAVMNSNNGRENSEMKYEWGIRSELLLQSRASQTVMNSNNGR</sequence>
<protein>
    <submittedName>
        <fullName evidence="1">Uncharacterized protein</fullName>
    </submittedName>
</protein>
<evidence type="ECO:0000313" key="2">
    <source>
        <dbReference type="Proteomes" id="UP000324897"/>
    </source>
</evidence>
<evidence type="ECO:0000313" key="1">
    <source>
        <dbReference type="EMBL" id="TVU21942.1"/>
    </source>
</evidence>
<dbReference type="AlphaFoldDB" id="A0A5J9UE31"/>
<dbReference type="EMBL" id="RWGY01000026">
    <property type="protein sequence ID" value="TVU21942.1"/>
    <property type="molecule type" value="Genomic_DNA"/>
</dbReference>
<dbReference type="Proteomes" id="UP000324897">
    <property type="component" value="Unassembled WGS sequence"/>
</dbReference>
<accession>A0A5J9UE31</accession>
<reference evidence="1 2" key="1">
    <citation type="journal article" date="2019" name="Sci. Rep.">
        <title>A high-quality genome of Eragrostis curvula grass provides insights into Poaceae evolution and supports new strategies to enhance forage quality.</title>
        <authorList>
            <person name="Carballo J."/>
            <person name="Santos B.A.C.M."/>
            <person name="Zappacosta D."/>
            <person name="Garbus I."/>
            <person name="Selva J.P."/>
            <person name="Gallo C.A."/>
            <person name="Diaz A."/>
            <person name="Albertini E."/>
            <person name="Caccamo M."/>
            <person name="Echenique V."/>
        </authorList>
    </citation>
    <scope>NUCLEOTIDE SEQUENCE [LARGE SCALE GENOMIC DNA]</scope>
    <source>
        <strain evidence="2">cv. Victoria</strain>
        <tissue evidence="1">Leaf</tissue>
    </source>
</reference>
<organism evidence="1 2">
    <name type="scientific">Eragrostis curvula</name>
    <name type="common">weeping love grass</name>
    <dbReference type="NCBI Taxonomy" id="38414"/>
    <lineage>
        <taxon>Eukaryota</taxon>
        <taxon>Viridiplantae</taxon>
        <taxon>Streptophyta</taxon>
        <taxon>Embryophyta</taxon>
        <taxon>Tracheophyta</taxon>
        <taxon>Spermatophyta</taxon>
        <taxon>Magnoliopsida</taxon>
        <taxon>Liliopsida</taxon>
        <taxon>Poales</taxon>
        <taxon>Poaceae</taxon>
        <taxon>PACMAD clade</taxon>
        <taxon>Chloridoideae</taxon>
        <taxon>Eragrostideae</taxon>
        <taxon>Eragrostidinae</taxon>
        <taxon>Eragrostis</taxon>
    </lineage>
</organism>